<gene>
    <name evidence="1" type="ORF">TWF506_006040</name>
</gene>
<protein>
    <submittedName>
        <fullName evidence="1">Uncharacterized protein</fullName>
    </submittedName>
</protein>
<proteinExistence type="predicted"/>
<dbReference type="AlphaFoldDB" id="A0AAN8N8A7"/>
<comment type="caution">
    <text evidence="1">The sequence shown here is derived from an EMBL/GenBank/DDBJ whole genome shotgun (WGS) entry which is preliminary data.</text>
</comment>
<reference evidence="1 2" key="1">
    <citation type="submission" date="2019-10" db="EMBL/GenBank/DDBJ databases">
        <authorList>
            <person name="Palmer J.M."/>
        </authorList>
    </citation>
    <scope>NUCLEOTIDE SEQUENCE [LARGE SCALE GENOMIC DNA]</scope>
    <source>
        <strain evidence="1 2">TWF506</strain>
    </source>
</reference>
<accession>A0AAN8N8A7</accession>
<name>A0AAN8N8A7_9PEZI</name>
<keyword evidence="2" id="KW-1185">Reference proteome</keyword>
<sequence>MRMLLAVVRRRPTPAISALIKLATKTASPQKRYAGDYSNIKPREPFRIARPVKEGPVTLYDFEPVDPIDPPHHIVKISVWDVIKRCWIPCETEGIQLKMGHRRLLLERDLEYNDQLVPVASLEWRLKEGEVLPAFVENIYEYDPSYLHFTGELPSPLHPIFYFGLNRSGQPSTLRKGPFSKDNNPVTRAALDSLVAVRNKIKEVFSWVLHTDAVWIRLEPTEPAEKSRATDVLMRKSEKRLQVLTEWALPCRGRPPFLQGNGRFEPLDTRRSYKRQEGEIFYSTRE</sequence>
<dbReference type="EMBL" id="JAVHJM010000003">
    <property type="protein sequence ID" value="KAK6516130.1"/>
    <property type="molecule type" value="Genomic_DNA"/>
</dbReference>
<evidence type="ECO:0000313" key="1">
    <source>
        <dbReference type="EMBL" id="KAK6516130.1"/>
    </source>
</evidence>
<organism evidence="1 2">
    <name type="scientific">Arthrobotrys conoides</name>
    <dbReference type="NCBI Taxonomy" id="74498"/>
    <lineage>
        <taxon>Eukaryota</taxon>
        <taxon>Fungi</taxon>
        <taxon>Dikarya</taxon>
        <taxon>Ascomycota</taxon>
        <taxon>Pezizomycotina</taxon>
        <taxon>Orbiliomycetes</taxon>
        <taxon>Orbiliales</taxon>
        <taxon>Orbiliaceae</taxon>
        <taxon>Arthrobotrys</taxon>
    </lineage>
</organism>
<evidence type="ECO:0000313" key="2">
    <source>
        <dbReference type="Proteomes" id="UP001307849"/>
    </source>
</evidence>
<dbReference type="Proteomes" id="UP001307849">
    <property type="component" value="Unassembled WGS sequence"/>
</dbReference>